<name>A0ABQ4K3S4_9BACI</name>
<organism evidence="1 2">
    <name type="scientific">Siminovitchia fordii</name>
    <dbReference type="NCBI Taxonomy" id="254759"/>
    <lineage>
        <taxon>Bacteria</taxon>
        <taxon>Bacillati</taxon>
        <taxon>Bacillota</taxon>
        <taxon>Bacilli</taxon>
        <taxon>Bacillales</taxon>
        <taxon>Bacillaceae</taxon>
        <taxon>Siminovitchia</taxon>
    </lineage>
</organism>
<protein>
    <submittedName>
        <fullName evidence="1">Uncharacterized protein</fullName>
    </submittedName>
</protein>
<evidence type="ECO:0000313" key="1">
    <source>
        <dbReference type="EMBL" id="GIN20384.1"/>
    </source>
</evidence>
<dbReference type="EMBL" id="BOQT01000004">
    <property type="protein sequence ID" value="GIN20384.1"/>
    <property type="molecule type" value="Genomic_DNA"/>
</dbReference>
<keyword evidence="2" id="KW-1185">Reference proteome</keyword>
<proteinExistence type="predicted"/>
<gene>
    <name evidence="1" type="ORF">J1TS3_15180</name>
</gene>
<accession>A0ABQ4K3S4</accession>
<evidence type="ECO:0000313" key="2">
    <source>
        <dbReference type="Proteomes" id="UP000680279"/>
    </source>
</evidence>
<comment type="caution">
    <text evidence="1">The sequence shown here is derived from an EMBL/GenBank/DDBJ whole genome shotgun (WGS) entry which is preliminary data.</text>
</comment>
<dbReference type="Proteomes" id="UP000680279">
    <property type="component" value="Unassembled WGS sequence"/>
</dbReference>
<sequence length="79" mass="9124">MKRYWYSISGVKTRLNKAKVSGGCPIFSEEIYCAELDKIRTEIRQGAFDKSEGRADSLCQKQSLSHLRMVHQVMLRKSK</sequence>
<reference evidence="1 2" key="1">
    <citation type="submission" date="2021-03" db="EMBL/GenBank/DDBJ databases">
        <title>Antimicrobial resistance genes in bacteria isolated from Japanese honey, and their potential for conferring macrolide and lincosamide resistance in the American foulbrood pathogen Paenibacillus larvae.</title>
        <authorList>
            <person name="Okamoto M."/>
            <person name="Kumagai M."/>
            <person name="Kanamori H."/>
            <person name="Takamatsu D."/>
        </authorList>
    </citation>
    <scope>NUCLEOTIDE SEQUENCE [LARGE SCALE GENOMIC DNA]</scope>
    <source>
        <strain evidence="1 2">J1TS3</strain>
    </source>
</reference>